<evidence type="ECO:0000313" key="2">
    <source>
        <dbReference type="EMBL" id="OTG01973.1"/>
    </source>
</evidence>
<gene>
    <name evidence="2" type="ORF">HannXRQ_Chr13g0407871</name>
    <name evidence="1" type="ORF">HanXRQr2_Chr02g0049781</name>
</gene>
<proteinExistence type="predicted"/>
<dbReference type="EMBL" id="CM007902">
    <property type="protein sequence ID" value="OTG01973.1"/>
    <property type="molecule type" value="Genomic_DNA"/>
</dbReference>
<evidence type="ECO:0000313" key="1">
    <source>
        <dbReference type="EMBL" id="KAF5817165.1"/>
    </source>
</evidence>
<accession>A0A251STV3</accession>
<name>A0A251STV3_HELAN</name>
<dbReference type="Proteomes" id="UP000215914">
    <property type="component" value="Chromosome 13"/>
</dbReference>
<dbReference type="AlphaFoldDB" id="A0A251STV3"/>
<reference evidence="2" key="2">
    <citation type="submission" date="2017-02" db="EMBL/GenBank/DDBJ databases">
        <title>Sunflower complete genome.</title>
        <authorList>
            <person name="Langlade N."/>
            <person name="Munos S."/>
        </authorList>
    </citation>
    <scope>NUCLEOTIDE SEQUENCE [LARGE SCALE GENOMIC DNA]</scope>
    <source>
        <tissue evidence="2">Leaves</tissue>
    </source>
</reference>
<dbReference type="Gramene" id="mRNA:HanXRQr2_Chr02g0049781">
    <property type="protein sequence ID" value="mRNA:HanXRQr2_Chr02g0049781"/>
    <property type="gene ID" value="HanXRQr2_Chr02g0049781"/>
</dbReference>
<sequence length="142" mass="17163">MTRWKLLQTHFQPLNKRKRSENLHGVRGVTFRNPVTNTIQSQVNFAAEVSVISTGSSSITRDGRYLQSMEDFWRCNLAKEVKKRKEIHAKLKDQEEQTNRFRQMQHFFYDKRMFHLEQMVEQHSDITKSLRLRRMKKFRDTC</sequence>
<protein>
    <submittedName>
        <fullName evidence="2">Uncharacterized protein</fullName>
    </submittedName>
</protein>
<dbReference type="EMBL" id="MNCJ02000317">
    <property type="protein sequence ID" value="KAF5817165.1"/>
    <property type="molecule type" value="Genomic_DNA"/>
</dbReference>
<dbReference type="STRING" id="4232.A0A251STV3"/>
<dbReference type="InParanoid" id="A0A251STV3"/>
<organism evidence="2 3">
    <name type="scientific">Helianthus annuus</name>
    <name type="common">Common sunflower</name>
    <dbReference type="NCBI Taxonomy" id="4232"/>
    <lineage>
        <taxon>Eukaryota</taxon>
        <taxon>Viridiplantae</taxon>
        <taxon>Streptophyta</taxon>
        <taxon>Embryophyta</taxon>
        <taxon>Tracheophyta</taxon>
        <taxon>Spermatophyta</taxon>
        <taxon>Magnoliopsida</taxon>
        <taxon>eudicotyledons</taxon>
        <taxon>Gunneridae</taxon>
        <taxon>Pentapetalae</taxon>
        <taxon>asterids</taxon>
        <taxon>campanulids</taxon>
        <taxon>Asterales</taxon>
        <taxon>Asteraceae</taxon>
        <taxon>Asteroideae</taxon>
        <taxon>Heliantheae alliance</taxon>
        <taxon>Heliantheae</taxon>
        <taxon>Helianthus</taxon>
    </lineage>
</organism>
<evidence type="ECO:0000313" key="3">
    <source>
        <dbReference type="Proteomes" id="UP000215914"/>
    </source>
</evidence>
<keyword evidence="3" id="KW-1185">Reference proteome</keyword>
<reference evidence="1" key="3">
    <citation type="submission" date="2020-06" db="EMBL/GenBank/DDBJ databases">
        <title>Helianthus annuus Genome sequencing and assembly Release 2.</title>
        <authorList>
            <person name="Gouzy J."/>
            <person name="Langlade N."/>
            <person name="Munos S."/>
        </authorList>
    </citation>
    <scope>NUCLEOTIDE SEQUENCE</scope>
    <source>
        <tissue evidence="1">Leaves</tissue>
    </source>
</reference>
<reference evidence="1 3" key="1">
    <citation type="journal article" date="2017" name="Nature">
        <title>The sunflower genome provides insights into oil metabolism, flowering and Asterid evolution.</title>
        <authorList>
            <person name="Badouin H."/>
            <person name="Gouzy J."/>
            <person name="Grassa C.J."/>
            <person name="Murat F."/>
            <person name="Staton S.E."/>
            <person name="Cottret L."/>
            <person name="Lelandais-Briere C."/>
            <person name="Owens G.L."/>
            <person name="Carrere S."/>
            <person name="Mayjonade B."/>
            <person name="Legrand L."/>
            <person name="Gill N."/>
            <person name="Kane N.C."/>
            <person name="Bowers J.E."/>
            <person name="Hubner S."/>
            <person name="Bellec A."/>
            <person name="Berard A."/>
            <person name="Berges H."/>
            <person name="Blanchet N."/>
            <person name="Boniface M.C."/>
            <person name="Brunel D."/>
            <person name="Catrice O."/>
            <person name="Chaidir N."/>
            <person name="Claudel C."/>
            <person name="Donnadieu C."/>
            <person name="Faraut T."/>
            <person name="Fievet G."/>
            <person name="Helmstetter N."/>
            <person name="King M."/>
            <person name="Knapp S.J."/>
            <person name="Lai Z."/>
            <person name="Le Paslier M.C."/>
            <person name="Lippi Y."/>
            <person name="Lorenzon L."/>
            <person name="Mandel J.R."/>
            <person name="Marage G."/>
            <person name="Marchand G."/>
            <person name="Marquand E."/>
            <person name="Bret-Mestries E."/>
            <person name="Morien E."/>
            <person name="Nambeesan S."/>
            <person name="Nguyen T."/>
            <person name="Pegot-Espagnet P."/>
            <person name="Pouilly N."/>
            <person name="Raftis F."/>
            <person name="Sallet E."/>
            <person name="Schiex T."/>
            <person name="Thomas J."/>
            <person name="Vandecasteele C."/>
            <person name="Vares D."/>
            <person name="Vear F."/>
            <person name="Vautrin S."/>
            <person name="Crespi M."/>
            <person name="Mangin B."/>
            <person name="Burke J.M."/>
            <person name="Salse J."/>
            <person name="Munos S."/>
            <person name="Vincourt P."/>
            <person name="Rieseberg L.H."/>
            <person name="Langlade N.B."/>
        </authorList>
    </citation>
    <scope>NUCLEOTIDE SEQUENCE [LARGE SCALE GENOMIC DNA]</scope>
    <source>
        <strain evidence="3">cv. SF193</strain>
        <tissue evidence="1">Leaves</tissue>
    </source>
</reference>